<evidence type="ECO:0000313" key="1">
    <source>
        <dbReference type="EMBL" id="OKH40860.1"/>
    </source>
</evidence>
<dbReference type="Proteomes" id="UP000185860">
    <property type="component" value="Unassembled WGS sequence"/>
</dbReference>
<accession>A0A1U7ITL2</accession>
<comment type="caution">
    <text evidence="1">The sequence shown here is derived from an EMBL/GenBank/DDBJ whole genome shotgun (WGS) entry which is preliminary data.</text>
</comment>
<sequence>MNHDRRKYHSQIEITDLVGQGNSILDSEEILSSLSDRQAKKVSGGNIVLLLQIIAGGYAPARIDIY</sequence>
<protein>
    <submittedName>
        <fullName evidence="1">Uncharacterized protein</fullName>
    </submittedName>
</protein>
<gene>
    <name evidence="1" type="ORF">NIES2119_00670</name>
</gene>
<organism evidence="1 2">
    <name type="scientific">[Phormidium ambiguum] IAM M-71</name>
    <dbReference type="NCBI Taxonomy" id="454136"/>
    <lineage>
        <taxon>Bacteria</taxon>
        <taxon>Bacillati</taxon>
        <taxon>Cyanobacteriota</taxon>
        <taxon>Cyanophyceae</taxon>
        <taxon>Oscillatoriophycideae</taxon>
        <taxon>Aerosakkonematales</taxon>
        <taxon>Aerosakkonemataceae</taxon>
        <taxon>Floridanema</taxon>
    </lineage>
</organism>
<dbReference type="AlphaFoldDB" id="A0A1U7ITL2"/>
<dbReference type="STRING" id="454136.NIES2119_00670"/>
<dbReference type="EMBL" id="MRCE01000001">
    <property type="protein sequence ID" value="OKH40860.1"/>
    <property type="molecule type" value="Genomic_DNA"/>
</dbReference>
<evidence type="ECO:0000313" key="2">
    <source>
        <dbReference type="Proteomes" id="UP000185860"/>
    </source>
</evidence>
<proteinExistence type="predicted"/>
<name>A0A1U7ITL2_9CYAN</name>
<dbReference type="RefSeq" id="WP_073591534.1">
    <property type="nucleotide sequence ID" value="NZ_MRCE01000001.1"/>
</dbReference>
<reference evidence="1 2" key="1">
    <citation type="submission" date="2016-11" db="EMBL/GenBank/DDBJ databases">
        <title>Draft Genome Sequences of Nine Cyanobacterial Strains from Diverse Habitats.</title>
        <authorList>
            <person name="Zhu T."/>
            <person name="Hou S."/>
            <person name="Lu X."/>
            <person name="Hess W.R."/>
        </authorList>
    </citation>
    <scope>NUCLEOTIDE SEQUENCE [LARGE SCALE GENOMIC DNA]</scope>
    <source>
        <strain evidence="1 2">IAM M-71</strain>
    </source>
</reference>